<evidence type="ECO:0000313" key="1">
    <source>
        <dbReference type="EMBL" id="MQT13652.1"/>
    </source>
</evidence>
<keyword evidence="2" id="KW-1185">Reference proteome</keyword>
<dbReference type="Pfam" id="PF06074">
    <property type="entry name" value="Portal_Mu"/>
    <property type="match status" value="1"/>
</dbReference>
<reference evidence="1 2" key="1">
    <citation type="submission" date="2019-09" db="EMBL/GenBank/DDBJ databases">
        <title>Segnochrobactrum spirostomi gen. nov., sp. nov., isolated from the ciliate Spirostomum cf. yagiui and description of a novel family, Segnochrobactraceae fam. nov. within the order Rhizobiales of the class Alphaproteobacteria.</title>
        <authorList>
            <person name="Akter S."/>
            <person name="Shazib S.U.A."/>
            <person name="Shin M.K."/>
        </authorList>
    </citation>
    <scope>NUCLEOTIDE SEQUENCE [LARGE SCALE GENOMIC DNA]</scope>
    <source>
        <strain evidence="1 2">Sp-1</strain>
    </source>
</reference>
<dbReference type="RefSeq" id="WP_153482668.1">
    <property type="nucleotide sequence ID" value="NZ_VWNA01000001.1"/>
</dbReference>
<proteinExistence type="predicted"/>
<dbReference type="AlphaFoldDB" id="A0A6A7Y7L9"/>
<dbReference type="Proteomes" id="UP000332515">
    <property type="component" value="Unassembled WGS sequence"/>
</dbReference>
<sequence>MADETKKAPPTVEIAGVAADPTVPLYSTTLQPRDEVLARRGGAAGLRVYDEIRRDPHAHAVLQKRTLEVVARPWVVREASDSAIDKRAADLVRRQFDAFAFDRATMGFMGAVPKGFAVGEVMWGLRDGEWAVERIKIRRQQRFRFALDGSLRLLTRANSIDGEPVPDRKFVVHRYSIEHDDDDPYGHGLGSVLFWPAWFKRQVLAYWLRASEKYASPTVMAQYSGGYDEKRQREILSVIRGIANDAGLAVPEDVLVTLLESKSASAGTMHDPLARYLDELMSEAVLGETLSTNSGQRGARALGEVHNDVRLAIAKADADLISATLNESLVRWIVELNLPGAKPPTVWRDFEEVEDLNTRAERDKKIADMGFKPTLAYVTETYGGEWVETSAPTPPAAPDIPPRAGVTDALFADNAAATPPTPTDPIVQQLAVTAQPILDRMIAIIRSQVMAATSEDDLAERLLSVLPSLDPSDLTDVLEAAMTLADLTGRAAIVDETGGG</sequence>
<organism evidence="1 2">
    <name type="scientific">Segnochrobactrum spirostomi</name>
    <dbReference type="NCBI Taxonomy" id="2608987"/>
    <lineage>
        <taxon>Bacteria</taxon>
        <taxon>Pseudomonadati</taxon>
        <taxon>Pseudomonadota</taxon>
        <taxon>Alphaproteobacteria</taxon>
        <taxon>Hyphomicrobiales</taxon>
        <taxon>Segnochrobactraceae</taxon>
        <taxon>Segnochrobactrum</taxon>
    </lineage>
</organism>
<name>A0A6A7Y7L9_9HYPH</name>
<comment type="caution">
    <text evidence="1">The sequence shown here is derived from an EMBL/GenBank/DDBJ whole genome shotgun (WGS) entry which is preliminary data.</text>
</comment>
<evidence type="ECO:0000313" key="2">
    <source>
        <dbReference type="Proteomes" id="UP000332515"/>
    </source>
</evidence>
<dbReference type="InterPro" id="IPR009279">
    <property type="entry name" value="Portal_Mu"/>
</dbReference>
<accession>A0A6A7Y7L9</accession>
<dbReference type="EMBL" id="VWNA01000001">
    <property type="protein sequence ID" value="MQT13652.1"/>
    <property type="molecule type" value="Genomic_DNA"/>
</dbReference>
<gene>
    <name evidence="1" type="ORF">F0357_13580</name>
</gene>
<protein>
    <submittedName>
        <fullName evidence="1">DUF935 family protein</fullName>
    </submittedName>
</protein>